<dbReference type="GO" id="GO:0016829">
    <property type="term" value="F:lyase activity"/>
    <property type="evidence" value="ECO:0007669"/>
    <property type="project" value="UniProtKB-KW"/>
</dbReference>
<keyword evidence="4" id="KW-0456">Lyase</keyword>
<dbReference type="Proteomes" id="UP000002499">
    <property type="component" value="Unassembled WGS sequence"/>
</dbReference>
<evidence type="ECO:0000259" key="6">
    <source>
        <dbReference type="Pfam" id="PF02982"/>
    </source>
</evidence>
<feature type="domain" description="Scytalone dehydratase-like" evidence="6">
    <location>
        <begin position="11"/>
        <end position="174"/>
    </location>
</feature>
<reference evidence="7 8" key="1">
    <citation type="journal article" date="2011" name="PLoS Genet.">
        <title>Genome sequencing and comparative transcriptomics of the model entomopathogenic fungi Metarhizium anisopliae and M. acridum.</title>
        <authorList>
            <person name="Gao Q."/>
            <person name="Jin K."/>
            <person name="Ying S.H."/>
            <person name="Zhang Y."/>
            <person name="Xiao G."/>
            <person name="Shang Y."/>
            <person name="Duan Z."/>
            <person name="Hu X."/>
            <person name="Xie X.Q."/>
            <person name="Zhou G."/>
            <person name="Peng G."/>
            <person name="Luo Z."/>
            <person name="Huang W."/>
            <person name="Wang B."/>
            <person name="Fang W."/>
            <person name="Wang S."/>
            <person name="Zhong Y."/>
            <person name="Ma L.J."/>
            <person name="St Leger R.J."/>
            <person name="Zhao G.P."/>
            <person name="Pei Y."/>
            <person name="Feng M.G."/>
            <person name="Xia Y."/>
            <person name="Wang C."/>
        </authorList>
    </citation>
    <scope>NUCLEOTIDE SEQUENCE [LARGE SCALE GENOMIC DNA]</scope>
    <source>
        <strain evidence="7 8">CQMa 102</strain>
    </source>
</reference>
<proteinExistence type="inferred from homology"/>
<evidence type="ECO:0000313" key="7">
    <source>
        <dbReference type="EMBL" id="EFY85759.1"/>
    </source>
</evidence>
<dbReference type="OrthoDB" id="5281072at2759"/>
<dbReference type="InterPro" id="IPR049884">
    <property type="entry name" value="Scytalone_dh"/>
</dbReference>
<dbReference type="KEGG" id="maw:19252540"/>
<dbReference type="SUPFAM" id="SSF54427">
    <property type="entry name" value="NTF2-like"/>
    <property type="match status" value="1"/>
</dbReference>
<dbReference type="STRING" id="655827.E9EED1"/>
<keyword evidence="8" id="KW-1185">Reference proteome</keyword>
<dbReference type="Gene3D" id="3.10.450.50">
    <property type="match status" value="1"/>
</dbReference>
<dbReference type="EMBL" id="GL698567">
    <property type="protein sequence ID" value="EFY85759.1"/>
    <property type="molecule type" value="Genomic_DNA"/>
</dbReference>
<gene>
    <name evidence="7" type="ORF">MAC_08229</name>
</gene>
<protein>
    <recommendedName>
        <fullName evidence="3">Scytalone dehydratase-like protein Arp1</fullName>
    </recommendedName>
</protein>
<comment type="subunit">
    <text evidence="2">Homotrimer. Each subunit contains an active site, located in the central part of the hydrophobic core of the monomer, which functions independently.</text>
</comment>
<dbReference type="AlphaFoldDB" id="E9EED1"/>
<dbReference type="InterPro" id="IPR032710">
    <property type="entry name" value="NTF2-like_dom_sf"/>
</dbReference>
<dbReference type="GeneID" id="19252540"/>
<evidence type="ECO:0000313" key="8">
    <source>
        <dbReference type="Proteomes" id="UP000002499"/>
    </source>
</evidence>
<organism evidence="8">
    <name type="scientific">Metarhizium acridum (strain CQMa 102)</name>
    <dbReference type="NCBI Taxonomy" id="655827"/>
    <lineage>
        <taxon>Eukaryota</taxon>
        <taxon>Fungi</taxon>
        <taxon>Dikarya</taxon>
        <taxon>Ascomycota</taxon>
        <taxon>Pezizomycotina</taxon>
        <taxon>Sordariomycetes</taxon>
        <taxon>Hypocreomycetidae</taxon>
        <taxon>Hypocreales</taxon>
        <taxon>Clavicipitaceae</taxon>
        <taxon>Metarhizium</taxon>
    </lineage>
</organism>
<evidence type="ECO:0000256" key="5">
    <source>
        <dbReference type="ARBA" id="ARBA00046148"/>
    </source>
</evidence>
<dbReference type="RefSeq" id="XP_007814569.1">
    <property type="nucleotide sequence ID" value="XM_007816378.1"/>
</dbReference>
<accession>E9EED1</accession>
<dbReference type="InParanoid" id="E9EED1"/>
<sequence>MAFEIYTASSLSFQDYVAICQCARALVDGYDRKDKVRVRASLAPSIVVDYSKVVPEWGRKKYEADGFVDLWLGPNHLGVKALATQHLLGAPYFKSVTEGEIVVEWQQLASHGRRLEGEDYMHPLCKISEISDGRSWMQQTYVKVDEQWRIAEIRPEVLYSTGDFLNIGRPDGKDSRNINPSS</sequence>
<dbReference type="eggNOG" id="ENOG502SNFV">
    <property type="taxonomic scope" value="Eukaryota"/>
</dbReference>
<evidence type="ECO:0000256" key="2">
    <source>
        <dbReference type="ARBA" id="ARBA00011574"/>
    </source>
</evidence>
<evidence type="ECO:0000256" key="1">
    <source>
        <dbReference type="ARBA" id="ARBA00008584"/>
    </source>
</evidence>
<comment type="function">
    <text evidence="5">Scytalone dehydratase-like protein; part of the Pks2 gene cluster that mediates the formation of infectious structures (appressoria), enabling these fungi to kill insects faster. The product of the Pks2 gene cluster is different from the one of Pks1 and has still not been identified.</text>
</comment>
<dbReference type="HOGENOM" id="CLU_101889_1_0_1"/>
<evidence type="ECO:0000256" key="3">
    <source>
        <dbReference type="ARBA" id="ARBA00021908"/>
    </source>
</evidence>
<evidence type="ECO:0000256" key="4">
    <source>
        <dbReference type="ARBA" id="ARBA00023239"/>
    </source>
</evidence>
<dbReference type="OMA" id="GRSWMQQ"/>
<name>E9EED1_METAQ</name>
<comment type="similarity">
    <text evidence="1">Belongs to the scytalone dehydratase family.</text>
</comment>
<dbReference type="Pfam" id="PF02982">
    <property type="entry name" value="Scytalone_dh"/>
    <property type="match status" value="1"/>
</dbReference>